<feature type="compositionally biased region" description="Low complexity" evidence="1">
    <location>
        <begin position="233"/>
        <end position="249"/>
    </location>
</feature>
<feature type="compositionally biased region" description="Pro residues" evidence="1">
    <location>
        <begin position="221"/>
        <end position="232"/>
    </location>
</feature>
<dbReference type="EMBL" id="CAADRA010007037">
    <property type="protein sequence ID" value="VFT98539.1"/>
    <property type="molecule type" value="Genomic_DNA"/>
</dbReference>
<accession>A0A485LIN5</accession>
<feature type="region of interest" description="Disordered" evidence="1">
    <location>
        <begin position="217"/>
        <end position="327"/>
    </location>
</feature>
<dbReference type="Pfam" id="PF02214">
    <property type="entry name" value="BTB_2"/>
    <property type="match status" value="1"/>
</dbReference>
<evidence type="ECO:0000256" key="1">
    <source>
        <dbReference type="SAM" id="MobiDB-lite"/>
    </source>
</evidence>
<evidence type="ECO:0000259" key="2">
    <source>
        <dbReference type="PROSITE" id="PS50097"/>
    </source>
</evidence>
<keyword evidence="5" id="KW-1185">Reference proteome</keyword>
<dbReference type="SUPFAM" id="SSF54695">
    <property type="entry name" value="POZ domain"/>
    <property type="match status" value="1"/>
</dbReference>
<dbReference type="AlphaFoldDB" id="A0A485LIN5"/>
<dbReference type="InterPro" id="IPR043136">
    <property type="entry name" value="B30.2/SPRY_sf"/>
</dbReference>
<organism evidence="4 5">
    <name type="scientific">Aphanomyces stellatus</name>
    <dbReference type="NCBI Taxonomy" id="120398"/>
    <lineage>
        <taxon>Eukaryota</taxon>
        <taxon>Sar</taxon>
        <taxon>Stramenopiles</taxon>
        <taxon>Oomycota</taxon>
        <taxon>Saprolegniomycetes</taxon>
        <taxon>Saprolegniales</taxon>
        <taxon>Verrucalvaceae</taxon>
        <taxon>Aphanomyces</taxon>
    </lineage>
</organism>
<dbReference type="PROSITE" id="PS50097">
    <property type="entry name" value="BTB"/>
    <property type="match status" value="1"/>
</dbReference>
<dbReference type="InterPro" id="IPR011333">
    <property type="entry name" value="SKP1/BTB/POZ_sf"/>
</dbReference>
<proteinExistence type="predicted"/>
<sequence>MCDSDPVKAASAMERLKIQASAMLSASSDMQRQVLEWEEKEARWNALNARIDATVKAMPEIISLDVGGTPFKAAKSTLLRVEGSYFDALLGFGEFKPDAPGNAYFLDLHAPTFDRVLAFLKTGDLSLDDLSPWEARQLRASFDFLKISIPHQESPRQPPEKTLPWVWDSAACSKSLVLSADHRMLLCPTASVTPSSVLGTVSTVVFRVRLVDFLHFDAPKPNSPPTTTPPPAGFSFTSTKTPSSAAGGSVPPPQPSKPGFGVPNPAAGGSGAPPNRSNASPFGVPTPGFGQGFGFSSPTLATPGFGSANPPAAAAPPAKPQANSSGGFTFGKADTSVLRGNGTYIGFAPRVSGFQVNPKLEVFNPDDPPKGYYLKLATGEVGTKVNQCTTPYHTGGFRRGDMLTVRMVDGGIHFEQNGVDLGKAFEGVTPKEGDLFPIVASFFNATICIEE</sequence>
<feature type="compositionally biased region" description="Low complexity" evidence="1">
    <location>
        <begin position="281"/>
        <end position="299"/>
    </location>
</feature>
<feature type="domain" description="BTB" evidence="2">
    <location>
        <begin position="60"/>
        <end position="129"/>
    </location>
</feature>
<evidence type="ECO:0000313" key="5">
    <source>
        <dbReference type="Proteomes" id="UP000332933"/>
    </source>
</evidence>
<dbReference type="GO" id="GO:0051260">
    <property type="term" value="P:protein homooligomerization"/>
    <property type="evidence" value="ECO:0007669"/>
    <property type="project" value="InterPro"/>
</dbReference>
<name>A0A485LIN5_9STRA</name>
<reference evidence="4 5" key="1">
    <citation type="submission" date="2019-03" db="EMBL/GenBank/DDBJ databases">
        <authorList>
            <person name="Gaulin E."/>
            <person name="Dumas B."/>
        </authorList>
    </citation>
    <scope>NUCLEOTIDE SEQUENCE [LARGE SCALE GENOMIC DNA]</scope>
    <source>
        <strain evidence="4">CBS 568.67</strain>
    </source>
</reference>
<protein>
    <submittedName>
        <fullName evidence="4">Aste57867_21871 protein</fullName>
    </submittedName>
</protein>
<dbReference type="OrthoDB" id="66888at2759"/>
<reference evidence="3" key="2">
    <citation type="submission" date="2019-06" db="EMBL/GenBank/DDBJ databases">
        <title>Genomics analysis of Aphanomyces spp. identifies a new class of oomycete effector associated with host adaptation.</title>
        <authorList>
            <person name="Gaulin E."/>
        </authorList>
    </citation>
    <scope>NUCLEOTIDE SEQUENCE</scope>
    <source>
        <strain evidence="3">CBS 578.67</strain>
    </source>
</reference>
<dbReference type="Proteomes" id="UP000332933">
    <property type="component" value="Unassembled WGS sequence"/>
</dbReference>
<evidence type="ECO:0000313" key="4">
    <source>
        <dbReference type="EMBL" id="VFT98539.1"/>
    </source>
</evidence>
<gene>
    <name evidence="4" type="primary">Aste57867_21871</name>
    <name evidence="3" type="ORF">As57867_021802</name>
    <name evidence="4" type="ORF">ASTE57867_21871</name>
</gene>
<dbReference type="InterPro" id="IPR000210">
    <property type="entry name" value="BTB/POZ_dom"/>
</dbReference>
<dbReference type="EMBL" id="VJMH01007011">
    <property type="protein sequence ID" value="KAF0686265.1"/>
    <property type="molecule type" value="Genomic_DNA"/>
</dbReference>
<dbReference type="Gene3D" id="2.60.120.920">
    <property type="match status" value="1"/>
</dbReference>
<dbReference type="InterPro" id="IPR003131">
    <property type="entry name" value="T1-type_BTB"/>
</dbReference>
<evidence type="ECO:0000313" key="3">
    <source>
        <dbReference type="EMBL" id="KAF0686265.1"/>
    </source>
</evidence>
<dbReference type="Gene3D" id="3.30.710.10">
    <property type="entry name" value="Potassium Channel Kv1.1, Chain A"/>
    <property type="match status" value="1"/>
</dbReference>